<evidence type="ECO:0000256" key="6">
    <source>
        <dbReference type="ARBA" id="ARBA00023054"/>
    </source>
</evidence>
<dbReference type="PANTHER" id="PTHR32222:SF1">
    <property type="entry name" value="CENTROMERE PROTEIN U"/>
    <property type="match status" value="1"/>
</dbReference>
<evidence type="ECO:0000256" key="8">
    <source>
        <dbReference type="ARBA" id="ARBA00023328"/>
    </source>
</evidence>
<feature type="coiled-coil region" evidence="10">
    <location>
        <begin position="297"/>
        <end position="352"/>
    </location>
</feature>
<dbReference type="GO" id="GO:0034451">
    <property type="term" value="C:centriolar satellite"/>
    <property type="evidence" value="ECO:0007669"/>
    <property type="project" value="Ensembl"/>
</dbReference>
<reference evidence="12" key="2">
    <citation type="submission" date="2025-08" db="UniProtKB">
        <authorList>
            <consortium name="Ensembl"/>
        </authorList>
    </citation>
    <scope>IDENTIFICATION</scope>
</reference>
<dbReference type="AlphaFoldDB" id="A0A8C5V7C7"/>
<feature type="region of interest" description="Disordered" evidence="11">
    <location>
        <begin position="190"/>
        <end position="225"/>
    </location>
</feature>
<evidence type="ECO:0000256" key="9">
    <source>
        <dbReference type="ARBA" id="ARBA00031456"/>
    </source>
</evidence>
<comment type="similarity">
    <text evidence="3">Belongs to the CENP-U/AME1 family.</text>
</comment>
<evidence type="ECO:0000256" key="5">
    <source>
        <dbReference type="ARBA" id="ARBA00022454"/>
    </source>
</evidence>
<dbReference type="Pfam" id="PF13097">
    <property type="entry name" value="CENP-U"/>
    <property type="match status" value="1"/>
</dbReference>
<reference evidence="12" key="1">
    <citation type="submission" date="2016-12" db="EMBL/GenBank/DDBJ databases">
        <title>Mouse lemur reference genome and diversity panel.</title>
        <authorList>
            <person name="Harris R."/>
            <person name="Larsen P."/>
            <person name="Liu Y."/>
            <person name="Hughes D.S."/>
            <person name="Murali S."/>
            <person name="Raveendran M."/>
            <person name="Korchina V."/>
            <person name="Wang M."/>
            <person name="Jhangiani S."/>
            <person name="Bandaranaike D."/>
            <person name="Bellair M."/>
            <person name="Blankenburg K."/>
            <person name="Chao H."/>
            <person name="Dahdouli M."/>
            <person name="Dinh H."/>
            <person name="Doddapaneni H."/>
            <person name="English A."/>
            <person name="Firestine M."/>
            <person name="Gnanaolivu R."/>
            <person name="Gross S."/>
            <person name="Hernandez B."/>
            <person name="Javaid M."/>
            <person name="Jayaseelan J."/>
            <person name="Jones J."/>
            <person name="Khan Z."/>
            <person name="Kovar C."/>
            <person name="Kurapati P."/>
            <person name="Le B."/>
            <person name="Lee S."/>
            <person name="Li M."/>
            <person name="Mathew T."/>
            <person name="Narasimhan A."/>
            <person name="Ngo D."/>
            <person name="Nguyen L."/>
            <person name="Okwuonu G."/>
            <person name="Ongeri F."/>
            <person name="Osuji N."/>
            <person name="Pu L.-L."/>
            <person name="Puazo M."/>
            <person name="Quiroz J."/>
            <person name="Raj R."/>
            <person name="Rajbhandari K."/>
            <person name="Reid J.G."/>
            <person name="Santibanez J."/>
            <person name="Sexton D."/>
            <person name="Skinner E."/>
            <person name="Vee V."/>
            <person name="Weissenberger G."/>
            <person name="Wu Y."/>
            <person name="Xin Y."/>
            <person name="Han Y."/>
            <person name="Campbell C."/>
            <person name="Brown A."/>
            <person name="Sullivan B."/>
            <person name="Shelton J."/>
            <person name="Brown S."/>
            <person name="Dudchenko O."/>
            <person name="Machol I."/>
            <person name="Durand N."/>
            <person name="Shamim M."/>
            <person name="Lieberman A."/>
            <person name="Muzny D.M."/>
            <person name="Richards S."/>
            <person name="Yoder A."/>
            <person name="Worley K.C."/>
            <person name="Rogers J."/>
            <person name="Gibbs R.A."/>
        </authorList>
    </citation>
    <scope>NUCLEOTIDE SEQUENCE [LARGE SCALE GENOMIC DNA]</scope>
</reference>
<dbReference type="Ensembl" id="ENSMICT00000013079.3">
    <property type="protein sequence ID" value="ENSMICP00000011922.3"/>
    <property type="gene ID" value="ENSMICG00000013084.3"/>
</dbReference>
<dbReference type="GO" id="GO:0043009">
    <property type="term" value="P:chordate embryonic development"/>
    <property type="evidence" value="ECO:0007669"/>
    <property type="project" value="Ensembl"/>
</dbReference>
<dbReference type="InterPro" id="IPR025214">
    <property type="entry name" value="CENP-U"/>
</dbReference>
<feature type="region of interest" description="Disordered" evidence="11">
    <location>
        <begin position="1"/>
        <end position="147"/>
    </location>
</feature>
<reference evidence="12" key="3">
    <citation type="submission" date="2025-09" db="UniProtKB">
        <authorList>
            <consortium name="Ensembl"/>
        </authorList>
    </citation>
    <scope>IDENTIFICATION</scope>
</reference>
<dbReference type="GO" id="GO:0005654">
    <property type="term" value="C:nucleoplasm"/>
    <property type="evidence" value="ECO:0007669"/>
    <property type="project" value="Ensembl"/>
</dbReference>
<organism evidence="12 13">
    <name type="scientific">Microcebus murinus</name>
    <name type="common">Gray mouse lemur</name>
    <name type="synonym">Lemur murinus</name>
    <dbReference type="NCBI Taxonomy" id="30608"/>
    <lineage>
        <taxon>Eukaryota</taxon>
        <taxon>Metazoa</taxon>
        <taxon>Chordata</taxon>
        <taxon>Craniata</taxon>
        <taxon>Vertebrata</taxon>
        <taxon>Euteleostomi</taxon>
        <taxon>Mammalia</taxon>
        <taxon>Eutheria</taxon>
        <taxon>Euarchontoglires</taxon>
        <taxon>Primates</taxon>
        <taxon>Strepsirrhini</taxon>
        <taxon>Lemuriformes</taxon>
        <taxon>Cheirogaleidae</taxon>
        <taxon>Microcebus</taxon>
    </lineage>
</organism>
<evidence type="ECO:0000256" key="4">
    <source>
        <dbReference type="ARBA" id="ARBA00016402"/>
    </source>
</evidence>
<evidence type="ECO:0000256" key="7">
    <source>
        <dbReference type="ARBA" id="ARBA00023242"/>
    </source>
</evidence>
<gene>
    <name evidence="12" type="primary">CENPU</name>
</gene>
<evidence type="ECO:0000256" key="3">
    <source>
        <dbReference type="ARBA" id="ARBA00010440"/>
    </source>
</evidence>
<evidence type="ECO:0000313" key="12">
    <source>
        <dbReference type="Ensembl" id="ENSMICP00000011922.3"/>
    </source>
</evidence>
<dbReference type="EMBL" id="ABDC03018824">
    <property type="status" value="NOT_ANNOTATED_CDS"/>
    <property type="molecule type" value="Genomic_DNA"/>
</dbReference>
<comment type="subcellular location">
    <subcellularLocation>
        <location evidence="2">Chromosome</location>
        <location evidence="2">Centromere</location>
    </subcellularLocation>
    <subcellularLocation>
        <location evidence="1">Nucleus</location>
    </subcellularLocation>
</comment>
<dbReference type="PANTHER" id="PTHR32222">
    <property type="entry name" value="CENTROMERE PROTEIN U"/>
    <property type="match status" value="1"/>
</dbReference>
<accession>A0A8C5V7C7</accession>
<protein>
    <recommendedName>
        <fullName evidence="4">Centromere protein U</fullName>
    </recommendedName>
    <alternativeName>
        <fullName evidence="9">MLF1-interacting protein</fullName>
    </alternativeName>
</protein>
<evidence type="ECO:0000256" key="2">
    <source>
        <dbReference type="ARBA" id="ARBA00004584"/>
    </source>
</evidence>
<evidence type="ECO:0000313" key="13">
    <source>
        <dbReference type="Proteomes" id="UP000694394"/>
    </source>
</evidence>
<proteinExistence type="inferred from homology"/>
<keyword evidence="8" id="KW-0137">Centromere</keyword>
<evidence type="ECO:0000256" key="10">
    <source>
        <dbReference type="SAM" id="Coils"/>
    </source>
</evidence>
<keyword evidence="13" id="KW-1185">Reference proteome</keyword>
<dbReference type="Proteomes" id="UP000694394">
    <property type="component" value="Chromosome 14"/>
</dbReference>
<dbReference type="GO" id="GO:0005737">
    <property type="term" value="C:cytoplasm"/>
    <property type="evidence" value="ECO:0007669"/>
    <property type="project" value="Ensembl"/>
</dbReference>
<name>A0A8C5V7C7_MICMU</name>
<dbReference type="GeneTree" id="ENSGT00390000015511"/>
<feature type="compositionally biased region" description="Basic and acidic residues" evidence="11">
    <location>
        <begin position="193"/>
        <end position="224"/>
    </location>
</feature>
<keyword evidence="7" id="KW-0539">Nucleus</keyword>
<keyword evidence="5" id="KW-0158">Chromosome</keyword>
<sequence length="416" mass="47720">MAPRRRVPPPRRTGARYSKNTLGRTHSMKDKTVQKRKPSGIFEFPEYSDSSSIGRLGENEKDEEPFETFDPPLHSTAIYDDEKEFSEHCGLSVPSAPPEKAARRSLDTSESEASENESIKISAKKPRGRCKPITDESDTSEESDVRRKVKSAEKIITQQHEAIPTAASSELLEKPAELVTPKKIGPLTAQPSVEKETLATENRPKTQEEGKMSCDTREKSRSESIDSDTSNILDIWCLEGKKTSDLMELDIVLPTFEKTLLQYKQRIKSRICKEAINKFYFNVKEELIKMLKDARMLKKLKRKNAKMISGIEKKRQRLIEVQDELLRLEPELKQLQTKYDELKERKSSLKNAAYFLSNLKQLYQDYSDVQEKKPKIKETYDSSSLPALLFNTRTILGAETHLQNINHQLEKLLDQE</sequence>
<dbReference type="GO" id="GO:0000939">
    <property type="term" value="C:inner kinetochore"/>
    <property type="evidence" value="ECO:0007669"/>
    <property type="project" value="Ensembl"/>
</dbReference>
<evidence type="ECO:0000256" key="1">
    <source>
        <dbReference type="ARBA" id="ARBA00004123"/>
    </source>
</evidence>
<evidence type="ECO:0000256" key="11">
    <source>
        <dbReference type="SAM" id="MobiDB-lite"/>
    </source>
</evidence>
<keyword evidence="6 10" id="KW-0175">Coiled coil</keyword>